<feature type="domain" description="Phosphoinositide phosphatase C-terminal" evidence="3">
    <location>
        <begin position="684"/>
        <end position="822"/>
    </location>
</feature>
<gene>
    <name evidence="5" type="ORF">NCTC11401_03116</name>
    <name evidence="4" type="ORF">SAMN05421777_10752</name>
</gene>
<evidence type="ECO:0000256" key="1">
    <source>
        <dbReference type="SAM" id="Coils"/>
    </source>
</evidence>
<protein>
    <submittedName>
        <fullName evidence="5">Uncharacterized protein</fullName>
    </submittedName>
</protein>
<dbReference type="Proteomes" id="UP000186808">
    <property type="component" value="Unassembled WGS sequence"/>
</dbReference>
<evidence type="ECO:0000313" key="4">
    <source>
        <dbReference type="EMBL" id="SIR15000.1"/>
    </source>
</evidence>
<feature type="coiled-coil region" evidence="1">
    <location>
        <begin position="81"/>
        <end position="115"/>
    </location>
</feature>
<evidence type="ECO:0000313" key="5">
    <source>
        <dbReference type="EMBL" id="STO26262.1"/>
    </source>
</evidence>
<dbReference type="EMBL" id="UGGV01000001">
    <property type="protein sequence ID" value="STO26262.1"/>
    <property type="molecule type" value="Genomic_DNA"/>
</dbReference>
<reference evidence="4 6" key="1">
    <citation type="submission" date="2017-01" db="EMBL/GenBank/DDBJ databases">
        <authorList>
            <person name="Varghese N."/>
            <person name="Submissions S."/>
        </authorList>
    </citation>
    <scope>NUCLEOTIDE SEQUENCE [LARGE SCALE GENOMIC DNA]</scope>
    <source>
        <strain evidence="4 6">ATCC 33342</strain>
    </source>
</reference>
<dbReference type="Pfam" id="PF18363">
    <property type="entry name" value="PI_PP_I"/>
    <property type="match status" value="1"/>
</dbReference>
<dbReference type="Pfam" id="PF18365">
    <property type="entry name" value="PI_PP_C"/>
    <property type="match status" value="1"/>
</dbReference>
<dbReference type="OrthoDB" id="5650789at2"/>
<sequence>MGKGIILRVPHGTELSAELLQALAIRFPGYILETYHKKPDNHRSFVRRVNSLHKAFSFLLDAYPLASQSSFLLKSTLEEYVDECEEEALHAKGSMDELHKELEKYTAKLIELIALGWGTSIKEAIELLNEAEQYELMRKGRYDLATLTPMKLNDDDYILQIDESLPPYYEQFINELKQIKAYKYPKTPSWVHKLEEFQQAYFCNLNRTISSHIEVVQDFNSFLIEWALIKKRAINLNVDLKQIATNSLPLPAWFNELSPHLQEMMRVLALDPSNLDYNLSKFKKLIFSESFKKECSATVGGISSIPQWYWVLSEHQQFFLEHVLKGCERVEDAVTYLSSRHRTLPLPANYAVHSLLAVSQDGTFRELSKKRYRSSHVATRDGLTWPQAVQQRHIDSNLAKVMEYAEPDQLAILQTLISPIHAADYVPTWITDYLPTLPPDLELYKLARAAVERRAATQTILQNNHPYNLAKRLYYTQSNDKDSLNLLAVAEKYVSSTPGLKTLLEQYKSVLESATGTATIFDYAGRELFLSSLEQLIILTVGGHSYGSCVSGKDRKAIEIIHTDAMILYKELYGCWPVFDELNDKKNRIRFVSLVADLYMSRHHHEHAGQNAPGSEGIKTPDWYLPEDIALEIKKRLDNERALKEDDRAATDNEVKNIFIGGSKKVKEYVLPKNTLLCRLVARQLGKTNCNRLYDSLHLLINEKSLFTPVPVGDSNGRWSVKFFSETVPIKYFSEPVTIPDGIKQIFDLMLSPTSGKDNVVRFEKIFQIILERPESDESRAEATNSVYGRARDFFKPHDDADFTEMVEKTVEEWSNLFAKSKESHLCETCLHN</sequence>
<dbReference type="STRING" id="464.Lgor_0820"/>
<dbReference type="Gene3D" id="1.10.520.60">
    <property type="match status" value="1"/>
</dbReference>
<dbReference type="Proteomes" id="UP000254374">
    <property type="component" value="Unassembled WGS sequence"/>
</dbReference>
<accession>A0A377GPL8</accession>
<dbReference type="AlphaFoldDB" id="A0A377GPL8"/>
<evidence type="ECO:0000259" key="3">
    <source>
        <dbReference type="Pfam" id="PF18365"/>
    </source>
</evidence>
<dbReference type="EMBL" id="FTNL01000007">
    <property type="protein sequence ID" value="SIR15000.1"/>
    <property type="molecule type" value="Genomic_DNA"/>
</dbReference>
<evidence type="ECO:0000259" key="2">
    <source>
        <dbReference type="Pfam" id="PF18363"/>
    </source>
</evidence>
<keyword evidence="6" id="KW-1185">Reference proteome</keyword>
<evidence type="ECO:0000313" key="7">
    <source>
        <dbReference type="Proteomes" id="UP000254374"/>
    </source>
</evidence>
<feature type="domain" description="Phosphoinositide phosphatase insertion" evidence="2">
    <location>
        <begin position="187"/>
        <end position="279"/>
    </location>
</feature>
<keyword evidence="1" id="KW-0175">Coiled coil</keyword>
<organism evidence="5 7">
    <name type="scientific">Fluoribacter gormanii</name>
    <dbReference type="NCBI Taxonomy" id="464"/>
    <lineage>
        <taxon>Bacteria</taxon>
        <taxon>Pseudomonadati</taxon>
        <taxon>Pseudomonadota</taxon>
        <taxon>Gammaproteobacteria</taxon>
        <taxon>Legionellales</taxon>
        <taxon>Legionellaceae</taxon>
        <taxon>Fluoribacter</taxon>
    </lineage>
</organism>
<dbReference type="RefSeq" id="WP_058467328.1">
    <property type="nucleotide sequence ID" value="NZ_CAAAIV010000101.1"/>
</dbReference>
<proteinExistence type="predicted"/>
<reference evidence="5 7" key="2">
    <citation type="submission" date="2018-06" db="EMBL/GenBank/DDBJ databases">
        <authorList>
            <consortium name="Pathogen Informatics"/>
            <person name="Doyle S."/>
        </authorList>
    </citation>
    <scope>NUCLEOTIDE SEQUENCE [LARGE SCALE GENOMIC DNA]</scope>
    <source>
        <strain evidence="5 7">NCTC11401</strain>
    </source>
</reference>
<dbReference type="InterPro" id="IPR040769">
    <property type="entry name" value="PI_PP_I"/>
</dbReference>
<name>A0A377GPL8_9GAMM</name>
<evidence type="ECO:0000313" key="6">
    <source>
        <dbReference type="Proteomes" id="UP000186808"/>
    </source>
</evidence>
<dbReference type="InterPro" id="IPR041034">
    <property type="entry name" value="PI_PP_C"/>
</dbReference>
<dbReference type="Gene3D" id="1.20.120.1720">
    <property type="match status" value="1"/>
</dbReference>